<comment type="caution">
    <text evidence="9">The sequence shown here is derived from an EMBL/GenBank/DDBJ whole genome shotgun (WGS) entry which is preliminary data.</text>
</comment>
<name>A0A814BG82_ADIRI</name>
<dbReference type="AlphaFoldDB" id="A0A814BG82"/>
<evidence type="ECO:0000256" key="4">
    <source>
        <dbReference type="ARBA" id="ARBA00023163"/>
    </source>
</evidence>
<dbReference type="Proteomes" id="UP000663852">
    <property type="component" value="Unassembled WGS sequence"/>
</dbReference>
<proteinExistence type="inferred from homology"/>
<feature type="domain" description="Paf1 complex subunit Cdc73 N-terminal" evidence="8">
    <location>
        <begin position="1"/>
        <end position="294"/>
    </location>
</feature>
<dbReference type="Pfam" id="PF05179">
    <property type="entry name" value="CDC73_C"/>
    <property type="match status" value="1"/>
</dbReference>
<gene>
    <name evidence="10" type="ORF">EDS130_LOCUS15593</name>
    <name evidence="9" type="ORF">XAT740_LOCUS9330</name>
</gene>
<evidence type="ECO:0000256" key="3">
    <source>
        <dbReference type="ARBA" id="ARBA00023015"/>
    </source>
</evidence>
<dbReference type="InterPro" id="IPR032041">
    <property type="entry name" value="Cdc73_N"/>
</dbReference>
<evidence type="ECO:0000256" key="6">
    <source>
        <dbReference type="SAM" id="MobiDB-lite"/>
    </source>
</evidence>
<evidence type="ECO:0000313" key="10">
    <source>
        <dbReference type="EMBL" id="CAF1015072.1"/>
    </source>
</evidence>
<evidence type="ECO:0000256" key="5">
    <source>
        <dbReference type="ARBA" id="ARBA00023242"/>
    </source>
</evidence>
<comment type="similarity">
    <text evidence="2">Belongs to the CDC73 family.</text>
</comment>
<dbReference type="PANTHER" id="PTHR12466:SF8">
    <property type="entry name" value="PARAFIBROMIN"/>
    <property type="match status" value="1"/>
</dbReference>
<dbReference type="InterPro" id="IPR031336">
    <property type="entry name" value="CDC73_C"/>
</dbReference>
<keyword evidence="11" id="KW-1185">Reference proteome</keyword>
<keyword evidence="3" id="KW-0805">Transcription regulation</keyword>
<dbReference type="InterPro" id="IPR038103">
    <property type="entry name" value="CDC73_C_sf"/>
</dbReference>
<organism evidence="9 11">
    <name type="scientific">Adineta ricciae</name>
    <name type="common">Rotifer</name>
    <dbReference type="NCBI Taxonomy" id="249248"/>
    <lineage>
        <taxon>Eukaryota</taxon>
        <taxon>Metazoa</taxon>
        <taxon>Spiralia</taxon>
        <taxon>Gnathifera</taxon>
        <taxon>Rotifera</taxon>
        <taxon>Eurotatoria</taxon>
        <taxon>Bdelloidea</taxon>
        <taxon>Adinetida</taxon>
        <taxon>Adinetidae</taxon>
        <taxon>Adineta</taxon>
    </lineage>
</organism>
<dbReference type="GO" id="GO:0000993">
    <property type="term" value="F:RNA polymerase II complex binding"/>
    <property type="evidence" value="ECO:0007669"/>
    <property type="project" value="TreeGrafter"/>
</dbReference>
<dbReference type="FunFam" id="3.40.50.11990:FF:000002">
    <property type="entry name" value="protein CDC73 homolog"/>
    <property type="match status" value="1"/>
</dbReference>
<feature type="domain" description="Cell division control protein 73 C-terminal" evidence="7">
    <location>
        <begin position="359"/>
        <end position="512"/>
    </location>
</feature>
<evidence type="ECO:0000259" key="8">
    <source>
        <dbReference type="Pfam" id="PF16050"/>
    </source>
</evidence>
<accession>A0A814BG82</accession>
<dbReference type="EMBL" id="CAJNOR010000478">
    <property type="protein sequence ID" value="CAF0926436.1"/>
    <property type="molecule type" value="Genomic_DNA"/>
</dbReference>
<evidence type="ECO:0000259" key="7">
    <source>
        <dbReference type="Pfam" id="PF05179"/>
    </source>
</evidence>
<dbReference type="EMBL" id="CAJNOJ010000066">
    <property type="protein sequence ID" value="CAF1015072.1"/>
    <property type="molecule type" value="Genomic_DNA"/>
</dbReference>
<dbReference type="PANTHER" id="PTHR12466">
    <property type="entry name" value="CDC73 DOMAIN PROTEIN"/>
    <property type="match status" value="1"/>
</dbReference>
<evidence type="ECO:0000313" key="11">
    <source>
        <dbReference type="Proteomes" id="UP000663828"/>
    </source>
</evidence>
<evidence type="ECO:0008006" key="12">
    <source>
        <dbReference type="Google" id="ProtNLM"/>
    </source>
</evidence>
<dbReference type="InterPro" id="IPR007852">
    <property type="entry name" value="Cdc73/Parafibromin"/>
</dbReference>
<protein>
    <recommendedName>
        <fullName evidence="12">Parafibromin</fullName>
    </recommendedName>
</protein>
<dbReference type="GO" id="GO:0006368">
    <property type="term" value="P:transcription elongation by RNA polymerase II"/>
    <property type="evidence" value="ECO:0007669"/>
    <property type="project" value="InterPro"/>
</dbReference>
<reference evidence="9" key="1">
    <citation type="submission" date="2021-02" db="EMBL/GenBank/DDBJ databases">
        <authorList>
            <person name="Nowell W R."/>
        </authorList>
    </citation>
    <scope>NUCLEOTIDE SEQUENCE</scope>
</reference>
<dbReference type="GO" id="GO:0032968">
    <property type="term" value="P:positive regulation of transcription elongation by RNA polymerase II"/>
    <property type="evidence" value="ECO:0007669"/>
    <property type="project" value="TreeGrafter"/>
</dbReference>
<keyword evidence="5" id="KW-0539">Nucleus</keyword>
<evidence type="ECO:0000256" key="1">
    <source>
        <dbReference type="ARBA" id="ARBA00004123"/>
    </source>
</evidence>
<sequence>MADALSLLRQFTIENKEYTIDGDRFVFNDLAYPKDVKTNYLVYGTGKDNTPKDYYTLESIVFLLKNVDLQHANYVKKAGEKNIPAISRPDRKELLAYLTGQTTTADRIDKNASLEISMQRPLQVNKRPAEDPRMDAAKIPRVEDDDIEKIKNRREKKFDGKSKELAADQIRPLSGELSTEAILKIRAKFRATARDKIVDFKENEDTPEPSTEPVSITADTFEIMKRERTWRNRSTVLQSSNKNFAKDILSILNSIKAREESEQKQEALAAHVSPVRDTTTRAPVEGYSRYNQEKFVPRDDSEFKIDTHASYHGLTLKTVTEGATPNKLLSAASSSIPKPLTPATDKLQSTNADSSKRPSRTPIIIIPPALTSLITRYNCKELLEDMKYISTEEGKASGTKRDGDILIQRKKGNLTVPYRITDDPLRLTKQDWDERVVAVFAQGPAWQFKGWPWGGNPVEIFQKIKAYHIKWGQLKTDANIAKWSVHLIELDQNKRHLDCARLRTFWDSLDQFIAKNKSTLRY</sequence>
<evidence type="ECO:0000256" key="2">
    <source>
        <dbReference type="ARBA" id="ARBA00010427"/>
    </source>
</evidence>
<dbReference type="Gene3D" id="3.40.50.11990">
    <property type="entry name" value="RNA polymerase II accessory factor, Cdc73 C-terminal domain"/>
    <property type="match status" value="1"/>
</dbReference>
<evidence type="ECO:0000313" key="9">
    <source>
        <dbReference type="EMBL" id="CAF0926436.1"/>
    </source>
</evidence>
<feature type="region of interest" description="Disordered" evidence="6">
    <location>
        <begin position="331"/>
        <end position="360"/>
    </location>
</feature>
<keyword evidence="4" id="KW-0804">Transcription</keyword>
<dbReference type="GO" id="GO:0016593">
    <property type="term" value="C:Cdc73/Paf1 complex"/>
    <property type="evidence" value="ECO:0007669"/>
    <property type="project" value="InterPro"/>
</dbReference>
<dbReference type="Pfam" id="PF16050">
    <property type="entry name" value="CDC73_N"/>
    <property type="match status" value="1"/>
</dbReference>
<comment type="subcellular location">
    <subcellularLocation>
        <location evidence="1">Nucleus</location>
    </subcellularLocation>
</comment>
<dbReference type="OrthoDB" id="2186602at2759"/>
<dbReference type="Proteomes" id="UP000663828">
    <property type="component" value="Unassembled WGS sequence"/>
</dbReference>